<dbReference type="InterPro" id="IPR052585">
    <property type="entry name" value="Lipid_raft_assoc_Zn_ADH"/>
</dbReference>
<dbReference type="SUPFAM" id="SSF50129">
    <property type="entry name" value="GroES-like"/>
    <property type="match status" value="1"/>
</dbReference>
<dbReference type="InterPro" id="IPR013154">
    <property type="entry name" value="ADH-like_N"/>
</dbReference>
<comment type="caution">
    <text evidence="2">The sequence shown here is derived from an EMBL/GenBank/DDBJ whole genome shotgun (WGS) entry which is preliminary data.</text>
</comment>
<dbReference type="InterPro" id="IPR011032">
    <property type="entry name" value="GroES-like_sf"/>
</dbReference>
<gene>
    <name evidence="2" type="ORF">JHL17_14600</name>
</gene>
<dbReference type="Pfam" id="PF13602">
    <property type="entry name" value="ADH_zinc_N_2"/>
    <property type="match status" value="1"/>
</dbReference>
<proteinExistence type="predicted"/>
<dbReference type="RefSeq" id="WP_200194208.1">
    <property type="nucleotide sequence ID" value="NZ_JAENHM010000044.1"/>
</dbReference>
<dbReference type="InterPro" id="IPR036291">
    <property type="entry name" value="NAD(P)-bd_dom_sf"/>
</dbReference>
<dbReference type="CDD" id="cd05289">
    <property type="entry name" value="MDR_like_2"/>
    <property type="match status" value="1"/>
</dbReference>
<accession>A0ABS1F5G0</accession>
<evidence type="ECO:0000259" key="1">
    <source>
        <dbReference type="SMART" id="SM00829"/>
    </source>
</evidence>
<evidence type="ECO:0000313" key="3">
    <source>
        <dbReference type="Proteomes" id="UP000652760"/>
    </source>
</evidence>
<name>A0ABS1F5G0_9PROT</name>
<dbReference type="SUPFAM" id="SSF51735">
    <property type="entry name" value="NAD(P)-binding Rossmann-fold domains"/>
    <property type="match status" value="1"/>
</dbReference>
<organism evidence="2 3">
    <name type="scientific">Azospirillum endophyticum</name>
    <dbReference type="NCBI Taxonomy" id="2800326"/>
    <lineage>
        <taxon>Bacteria</taxon>
        <taxon>Pseudomonadati</taxon>
        <taxon>Pseudomonadota</taxon>
        <taxon>Alphaproteobacteria</taxon>
        <taxon>Rhodospirillales</taxon>
        <taxon>Azospirillaceae</taxon>
        <taxon>Azospirillum</taxon>
    </lineage>
</organism>
<dbReference type="PANTHER" id="PTHR43482">
    <property type="entry name" value="PROTEIN AST1-RELATED"/>
    <property type="match status" value="1"/>
</dbReference>
<sequence>MMGEMMKAVRLHGFGGPEVLVYEDAPKPEPKPGEALIRVQAVGLNPPDWYLRDGYRMLPPDWRPQVSFPVILGTDVSGIVEAVADDVDAVAVGDEVYAMVRFPAGLAGEGQAYAQYVSAPVTDIGRKPAGIDHVQAAAAPMSLLTAWQFLVDLGHDEPNPLQPDRHRPVPLAGRIVLVNGAAGGVGHLALQLAKWKGAHVVAVASGRHEALLRDLGADEVIDYTKSKPEDVVRGADLVVDAVGGPASARFLPTLKRGGALFPIFPLGFDAAAEAKELGITVSATQVRSDGAQLTEIGRLLDDGTIRIVIDSRFPLAEARQAHERAAKGHIQGKIVLTAG</sequence>
<reference evidence="3" key="1">
    <citation type="submission" date="2021-01" db="EMBL/GenBank/DDBJ databases">
        <title>Genome public.</title>
        <authorList>
            <person name="Liu C."/>
            <person name="Sun Q."/>
        </authorList>
    </citation>
    <scope>NUCLEOTIDE SEQUENCE [LARGE SCALE GENOMIC DNA]</scope>
    <source>
        <strain evidence="3">YIM B02556</strain>
    </source>
</reference>
<dbReference type="Proteomes" id="UP000652760">
    <property type="component" value="Unassembled WGS sequence"/>
</dbReference>
<keyword evidence="3" id="KW-1185">Reference proteome</keyword>
<dbReference type="Gene3D" id="3.40.50.720">
    <property type="entry name" value="NAD(P)-binding Rossmann-like Domain"/>
    <property type="match status" value="1"/>
</dbReference>
<dbReference type="InterPro" id="IPR020843">
    <property type="entry name" value="ER"/>
</dbReference>
<dbReference type="SMART" id="SM00829">
    <property type="entry name" value="PKS_ER"/>
    <property type="match status" value="1"/>
</dbReference>
<dbReference type="Pfam" id="PF08240">
    <property type="entry name" value="ADH_N"/>
    <property type="match status" value="1"/>
</dbReference>
<dbReference type="Gene3D" id="3.90.180.10">
    <property type="entry name" value="Medium-chain alcohol dehydrogenases, catalytic domain"/>
    <property type="match status" value="1"/>
</dbReference>
<evidence type="ECO:0000313" key="2">
    <source>
        <dbReference type="EMBL" id="MBK1838646.1"/>
    </source>
</evidence>
<protein>
    <submittedName>
        <fullName evidence="2">NADP-dependent oxidoreductase</fullName>
    </submittedName>
</protein>
<dbReference type="PANTHER" id="PTHR43482:SF1">
    <property type="entry name" value="PROTEIN AST1-RELATED"/>
    <property type="match status" value="1"/>
</dbReference>
<dbReference type="EMBL" id="JAENHM010000044">
    <property type="protein sequence ID" value="MBK1838646.1"/>
    <property type="molecule type" value="Genomic_DNA"/>
</dbReference>
<feature type="domain" description="Enoyl reductase (ER)" evidence="1">
    <location>
        <begin position="15"/>
        <end position="336"/>
    </location>
</feature>